<evidence type="ECO:0000313" key="4">
    <source>
        <dbReference type="EMBL" id="NVL08927.1"/>
    </source>
</evidence>
<dbReference type="Gene3D" id="3.50.50.60">
    <property type="entry name" value="FAD/NAD(P)-binding domain"/>
    <property type="match status" value="1"/>
</dbReference>
<name>A0A973WSC6_9BRAD</name>
<dbReference type="InterPro" id="IPR036188">
    <property type="entry name" value="FAD/NAD-bd_sf"/>
</dbReference>
<dbReference type="InterPro" id="IPR002938">
    <property type="entry name" value="FAD-bd"/>
</dbReference>
<dbReference type="PANTHER" id="PTHR13789:SF268">
    <property type="entry name" value="5-METHYLPHENAZINE-1-CARBOXYLATE 1-MONOOXYGENASE"/>
    <property type="match status" value="1"/>
</dbReference>
<sequence>MKAIIVGGGIGGLTTALMLRSRGISCELYEQSETIRELGVGINTLPHAIRELAGLGLLDKLDEVAIRTYELFYLTRHGQQVWHEKRGLDAGYDVPQFSVHRGRLQGVIHQAVIDRLGADAIRTGCRLGSFTQDEGGVSAYFFDRSGSHVHTARGDILIGADGIHSKVREMLFPDEGGPCWNGLMLWRGATDWPAFLTGRSMIIAGGLNAKAVIYPIAPGSSPASRLTNWAVLVRIGDGSSPPPRREGWSNLGRRDEMMPYVTSFTIPQVDFAGLINATPEFWEYPCCDRDPLPYWSSGRVTLLGDAAHPMYPVGSNGASQAILDARCLADMLARSEHPRQALAAYERQRLPMTADIVASNRRGGPEGVIDAVEQLAPQGFTDVDTILNYEAREAIVRGYAAKAGFAARVVARQ</sequence>
<keyword evidence="1" id="KW-0560">Oxidoreductase</keyword>
<feature type="domain" description="FAD-binding" evidence="3">
    <location>
        <begin position="295"/>
        <end position="358"/>
    </location>
</feature>
<dbReference type="RefSeq" id="WP_176532379.1">
    <property type="nucleotide sequence ID" value="NZ_CP088022.1"/>
</dbReference>
<evidence type="ECO:0000256" key="1">
    <source>
        <dbReference type="ARBA" id="ARBA00023002"/>
    </source>
</evidence>
<dbReference type="GO" id="GO:0004497">
    <property type="term" value="F:monooxygenase activity"/>
    <property type="evidence" value="ECO:0007669"/>
    <property type="project" value="UniProtKB-KW"/>
</dbReference>
<protein>
    <submittedName>
        <fullName evidence="4">Flavin-dependent oxidoreductase</fullName>
    </submittedName>
</protein>
<dbReference type="EMBL" id="JABWSX010000001">
    <property type="protein sequence ID" value="NVL08927.1"/>
    <property type="molecule type" value="Genomic_DNA"/>
</dbReference>
<reference evidence="4" key="1">
    <citation type="submission" date="2020-06" db="EMBL/GenBank/DDBJ databases">
        <title>Whole Genome Sequence of Bradyrhizobium sp. Strain 66S1MB.</title>
        <authorList>
            <person name="Bromfield E."/>
            <person name="Cloutier S."/>
        </authorList>
    </citation>
    <scope>NUCLEOTIDE SEQUENCE</scope>
    <source>
        <strain evidence="4">66S1MB</strain>
    </source>
</reference>
<organism evidence="4">
    <name type="scientific">Bradyrhizobium quebecense</name>
    <dbReference type="NCBI Taxonomy" id="2748629"/>
    <lineage>
        <taxon>Bacteria</taxon>
        <taxon>Pseudomonadati</taxon>
        <taxon>Pseudomonadota</taxon>
        <taxon>Alphaproteobacteria</taxon>
        <taxon>Hyphomicrobiales</taxon>
        <taxon>Nitrobacteraceae</taxon>
        <taxon>Bradyrhizobium</taxon>
    </lineage>
</organism>
<accession>A0A973WSC6</accession>
<dbReference type="AlphaFoldDB" id="A0A973WSC6"/>
<dbReference type="InterPro" id="IPR050493">
    <property type="entry name" value="FAD-dep_Monooxygenase_BioMet"/>
</dbReference>
<dbReference type="Pfam" id="PF01494">
    <property type="entry name" value="FAD_binding_3"/>
    <property type="match status" value="2"/>
</dbReference>
<dbReference type="PRINTS" id="PR00420">
    <property type="entry name" value="RNGMNOXGNASE"/>
</dbReference>
<dbReference type="Gene3D" id="3.30.9.30">
    <property type="match status" value="1"/>
</dbReference>
<dbReference type="PANTHER" id="PTHR13789">
    <property type="entry name" value="MONOOXYGENASE"/>
    <property type="match status" value="1"/>
</dbReference>
<dbReference type="SUPFAM" id="SSF51905">
    <property type="entry name" value="FAD/NAD(P)-binding domain"/>
    <property type="match status" value="1"/>
</dbReference>
<gene>
    <name evidence="4" type="ORF">HU230_24785</name>
</gene>
<proteinExistence type="predicted"/>
<feature type="domain" description="FAD-binding" evidence="3">
    <location>
        <begin position="2"/>
        <end position="171"/>
    </location>
</feature>
<dbReference type="GO" id="GO:0071949">
    <property type="term" value="F:FAD binding"/>
    <property type="evidence" value="ECO:0007669"/>
    <property type="project" value="InterPro"/>
</dbReference>
<keyword evidence="2" id="KW-0503">Monooxygenase</keyword>
<evidence type="ECO:0000259" key="3">
    <source>
        <dbReference type="Pfam" id="PF01494"/>
    </source>
</evidence>
<dbReference type="NCBIfam" id="NF005720">
    <property type="entry name" value="PRK07538.1"/>
    <property type="match status" value="1"/>
</dbReference>
<dbReference type="SUPFAM" id="SSF54373">
    <property type="entry name" value="FAD-linked reductases, C-terminal domain"/>
    <property type="match status" value="1"/>
</dbReference>
<comment type="caution">
    <text evidence="4">The sequence shown here is derived from an EMBL/GenBank/DDBJ whole genome shotgun (WGS) entry which is preliminary data.</text>
</comment>
<evidence type="ECO:0000256" key="2">
    <source>
        <dbReference type="ARBA" id="ARBA00023033"/>
    </source>
</evidence>